<proteinExistence type="predicted"/>
<name>A0A2R3QNR4_ECTME</name>
<dbReference type="AlphaFoldDB" id="A0A2R3QNR4"/>
<evidence type="ECO:0000259" key="1">
    <source>
        <dbReference type="Pfam" id="PF06568"/>
    </source>
</evidence>
<sequence length="67" mass="8145">MERTREQHSEIIQSTTFDWLGLYARVSLWYRNLRTRRQLARLDARQLADAGISHAQRSEELEKPFWR</sequence>
<dbReference type="Proteomes" id="UP000238327">
    <property type="component" value="Chromosome"/>
</dbReference>
<organism evidence="2 3">
    <name type="scientific">Ectopseudomonas mendocina</name>
    <name type="common">Pseudomonas mendocina</name>
    <dbReference type="NCBI Taxonomy" id="300"/>
    <lineage>
        <taxon>Bacteria</taxon>
        <taxon>Pseudomonadati</taxon>
        <taxon>Pseudomonadota</taxon>
        <taxon>Gammaproteobacteria</taxon>
        <taxon>Pseudomonadales</taxon>
        <taxon>Pseudomonadaceae</taxon>
        <taxon>Ectopseudomonas</taxon>
    </lineage>
</organism>
<reference evidence="2 3" key="1">
    <citation type="submission" date="2018-03" db="EMBL/GenBank/DDBJ databases">
        <title>Complete genome sequence and methylome analysis of Pseudomonas mendocina NEB 698.</title>
        <authorList>
            <person name="Morgan R.D."/>
        </authorList>
    </citation>
    <scope>NUCLEOTIDE SEQUENCE [LARGE SCALE GENOMIC DNA]</scope>
    <source>
        <strain evidence="2 3">NEB698</strain>
    </source>
</reference>
<evidence type="ECO:0000313" key="2">
    <source>
        <dbReference type="EMBL" id="AVO53363.1"/>
    </source>
</evidence>
<dbReference type="Pfam" id="PF06568">
    <property type="entry name" value="YjiS-like"/>
    <property type="match status" value="1"/>
</dbReference>
<dbReference type="InterPro" id="IPR009506">
    <property type="entry name" value="YjiS-like"/>
</dbReference>
<evidence type="ECO:0000313" key="3">
    <source>
        <dbReference type="Proteomes" id="UP000238327"/>
    </source>
</evidence>
<gene>
    <name evidence="2" type="ORF">C7A17_11480</name>
</gene>
<dbReference type="OrthoDB" id="5588773at2"/>
<feature type="domain" description="YjiS-like" evidence="1">
    <location>
        <begin position="24"/>
        <end position="57"/>
    </location>
</feature>
<dbReference type="EMBL" id="CP027657">
    <property type="protein sequence ID" value="AVO53363.1"/>
    <property type="molecule type" value="Genomic_DNA"/>
</dbReference>
<dbReference type="RefSeq" id="WP_106738160.1">
    <property type="nucleotide sequence ID" value="NZ_CP027657.1"/>
</dbReference>
<protein>
    <recommendedName>
        <fullName evidence="1">YjiS-like domain-containing protein</fullName>
    </recommendedName>
</protein>
<accession>A0A2R3QNR4</accession>